<accession>A0A7X1NXV3</accession>
<evidence type="ECO:0000313" key="1">
    <source>
        <dbReference type="EMBL" id="MPY67817.1"/>
    </source>
</evidence>
<evidence type="ECO:0000313" key="2">
    <source>
        <dbReference type="Proteomes" id="UP000484842"/>
    </source>
</evidence>
<sequence>MSAPAELLRVRNPKRLPALLPTGADLSTVKTAALPGLPRFLMLGAYHAGRVGVYAVPPGTHWQLNAPDLSLRDAEQLERRAGASFLEGSTLTLTAEGYRPAVLPVRTVRVLREVLEALEQLEGVPLPVPLGRPA</sequence>
<protein>
    <submittedName>
        <fullName evidence="1">Uncharacterized protein</fullName>
    </submittedName>
</protein>
<keyword evidence="2" id="KW-1185">Reference proteome</keyword>
<proteinExistence type="predicted"/>
<reference evidence="1 2" key="1">
    <citation type="submission" date="2019-10" db="EMBL/GenBank/DDBJ databases">
        <title>Deinococcus sp. isolated from soil.</title>
        <authorList>
            <person name="Li Y."/>
            <person name="Wang J."/>
        </authorList>
    </citation>
    <scope>NUCLEOTIDE SEQUENCE [LARGE SCALE GENOMIC DNA]</scope>
    <source>
        <strain evidence="1 2">SDU3-2</strain>
    </source>
</reference>
<comment type="caution">
    <text evidence="1">The sequence shown here is derived from an EMBL/GenBank/DDBJ whole genome shotgun (WGS) entry which is preliminary data.</text>
</comment>
<dbReference type="Proteomes" id="UP000484842">
    <property type="component" value="Unassembled WGS sequence"/>
</dbReference>
<dbReference type="AlphaFoldDB" id="A0A7X1NXV3"/>
<name>A0A7X1NXV3_9DEIO</name>
<dbReference type="RefSeq" id="WP_152872129.1">
    <property type="nucleotide sequence ID" value="NZ_WBSL01000009.1"/>
</dbReference>
<organism evidence="1 2">
    <name type="scientific">Deinococcus terrestris</name>
    <dbReference type="NCBI Taxonomy" id="2651870"/>
    <lineage>
        <taxon>Bacteria</taxon>
        <taxon>Thermotogati</taxon>
        <taxon>Deinococcota</taxon>
        <taxon>Deinococci</taxon>
        <taxon>Deinococcales</taxon>
        <taxon>Deinococcaceae</taxon>
        <taxon>Deinococcus</taxon>
    </lineage>
</organism>
<gene>
    <name evidence="1" type="ORF">F8S09_14185</name>
</gene>
<dbReference type="EMBL" id="WBSL01000009">
    <property type="protein sequence ID" value="MPY67817.1"/>
    <property type="molecule type" value="Genomic_DNA"/>
</dbReference>